<gene>
    <name evidence="1" type="ORF">KGQ19_43300</name>
</gene>
<evidence type="ECO:0000313" key="1">
    <source>
        <dbReference type="EMBL" id="MBS2553701.1"/>
    </source>
</evidence>
<comment type="caution">
    <text evidence="1">The sequence shown here is derived from an EMBL/GenBank/DDBJ whole genome shotgun (WGS) entry which is preliminary data.</text>
</comment>
<dbReference type="InterPro" id="IPR036736">
    <property type="entry name" value="ACP-like_sf"/>
</dbReference>
<dbReference type="Gene3D" id="1.10.1200.10">
    <property type="entry name" value="ACP-like"/>
    <property type="match status" value="1"/>
</dbReference>
<name>A0ABS5L5V8_9ACTN</name>
<organism evidence="1 2">
    <name type="scientific">Catenulispora pinistramenti</name>
    <dbReference type="NCBI Taxonomy" id="2705254"/>
    <lineage>
        <taxon>Bacteria</taxon>
        <taxon>Bacillati</taxon>
        <taxon>Actinomycetota</taxon>
        <taxon>Actinomycetes</taxon>
        <taxon>Catenulisporales</taxon>
        <taxon>Catenulisporaceae</taxon>
        <taxon>Catenulispora</taxon>
    </lineage>
</organism>
<reference evidence="1 2" key="1">
    <citation type="submission" date="2020-02" db="EMBL/GenBank/DDBJ databases">
        <title>Acidophilic actinobacteria isolated from forest soil.</title>
        <authorList>
            <person name="Golinska P."/>
        </authorList>
    </citation>
    <scope>NUCLEOTIDE SEQUENCE [LARGE SCALE GENOMIC DNA]</scope>
    <source>
        <strain evidence="1 2">NL8</strain>
    </source>
</reference>
<evidence type="ECO:0000313" key="2">
    <source>
        <dbReference type="Proteomes" id="UP000730482"/>
    </source>
</evidence>
<protein>
    <recommendedName>
        <fullName evidence="3">Carrier domain-containing protein</fullName>
    </recommendedName>
</protein>
<sequence>MLATYGERRPEEVPESVDSLELAWLIHQIEQRYGRPFDADDEALARMTTVGSVVEVLGELGFGGAG</sequence>
<evidence type="ECO:0008006" key="3">
    <source>
        <dbReference type="Google" id="ProtNLM"/>
    </source>
</evidence>
<keyword evidence="2" id="KW-1185">Reference proteome</keyword>
<dbReference type="EMBL" id="JAAFYZ010000278">
    <property type="protein sequence ID" value="MBS2553701.1"/>
    <property type="molecule type" value="Genomic_DNA"/>
</dbReference>
<proteinExistence type="predicted"/>
<dbReference type="SUPFAM" id="SSF47336">
    <property type="entry name" value="ACP-like"/>
    <property type="match status" value="1"/>
</dbReference>
<dbReference type="Proteomes" id="UP000730482">
    <property type="component" value="Unassembled WGS sequence"/>
</dbReference>
<accession>A0ABS5L5V8</accession>